<dbReference type="InterPro" id="IPR026849">
    <property type="entry name" value="ATG2"/>
</dbReference>
<gene>
    <name evidence="13" type="ORF">HUG17_4032</name>
</gene>
<evidence type="ECO:0000256" key="9">
    <source>
        <dbReference type="ARBA" id="ARBA00023136"/>
    </source>
</evidence>
<dbReference type="GO" id="GO:0005789">
    <property type="term" value="C:endoplasmic reticulum membrane"/>
    <property type="evidence" value="ECO:0007669"/>
    <property type="project" value="UniProtKB-SubCell"/>
</dbReference>
<evidence type="ECO:0000256" key="2">
    <source>
        <dbReference type="ARBA" id="ARBA00004623"/>
    </source>
</evidence>
<dbReference type="GO" id="GO:0000045">
    <property type="term" value="P:autophagosome assembly"/>
    <property type="evidence" value="ECO:0007669"/>
    <property type="project" value="TreeGrafter"/>
</dbReference>
<dbReference type="PANTHER" id="PTHR13190">
    <property type="entry name" value="AUTOPHAGY-RELATED 2, ISOFORM A"/>
    <property type="match status" value="1"/>
</dbReference>
<dbReference type="GO" id="GO:0061908">
    <property type="term" value="C:phagophore"/>
    <property type="evidence" value="ECO:0007669"/>
    <property type="project" value="TreeGrafter"/>
</dbReference>
<feature type="region of interest" description="Disordered" evidence="12">
    <location>
        <begin position="473"/>
        <end position="495"/>
    </location>
</feature>
<comment type="catalytic activity">
    <reaction evidence="10">
        <text>a 1,2-diacyl-sn-glycero-3-phospho-L-serine(in) = a 1,2-diacyl-sn-glycero-3-phospho-L-serine(out)</text>
        <dbReference type="Rhea" id="RHEA:38663"/>
        <dbReference type="ChEBI" id="CHEBI:57262"/>
    </reaction>
</comment>
<dbReference type="GO" id="GO:0032266">
    <property type="term" value="F:phosphatidylinositol-3-phosphate binding"/>
    <property type="evidence" value="ECO:0007669"/>
    <property type="project" value="TreeGrafter"/>
</dbReference>
<comment type="catalytic activity">
    <reaction evidence="11">
        <text>a 1,2-diacyl-sn-glycero-3-phosphoethanolamine(in) = a 1,2-diacyl-sn-glycero-3-phosphoethanolamine(out)</text>
        <dbReference type="Rhea" id="RHEA:38895"/>
        <dbReference type="ChEBI" id="CHEBI:64612"/>
    </reaction>
</comment>
<organism evidence="13">
    <name type="scientific">Dermatophagoides farinae</name>
    <name type="common">American house dust mite</name>
    <dbReference type="NCBI Taxonomy" id="6954"/>
    <lineage>
        <taxon>Eukaryota</taxon>
        <taxon>Metazoa</taxon>
        <taxon>Ecdysozoa</taxon>
        <taxon>Arthropoda</taxon>
        <taxon>Chelicerata</taxon>
        <taxon>Arachnida</taxon>
        <taxon>Acari</taxon>
        <taxon>Acariformes</taxon>
        <taxon>Sarcoptiformes</taxon>
        <taxon>Astigmata</taxon>
        <taxon>Psoroptidia</taxon>
        <taxon>Analgoidea</taxon>
        <taxon>Pyroglyphidae</taxon>
        <taxon>Dermatophagoidinae</taxon>
        <taxon>Dermatophagoides</taxon>
    </lineage>
</organism>
<comment type="caution">
    <text evidence="13">The sequence shown here is derived from an EMBL/GenBank/DDBJ whole genome shotgun (WGS) entry which is preliminary data.</text>
</comment>
<dbReference type="GO" id="GO:0034045">
    <property type="term" value="C:phagophore assembly site membrane"/>
    <property type="evidence" value="ECO:0007669"/>
    <property type="project" value="UniProtKB-SubCell"/>
</dbReference>
<evidence type="ECO:0000256" key="4">
    <source>
        <dbReference type="ARBA" id="ARBA00018070"/>
    </source>
</evidence>
<keyword evidence="8" id="KW-0445">Lipid transport</keyword>
<accession>A0A9D4SF77</accession>
<keyword evidence="6" id="KW-0256">Endoplasmic reticulum</keyword>
<dbReference type="Proteomes" id="UP000828236">
    <property type="component" value="Unassembled WGS sequence"/>
</dbReference>
<dbReference type="GO" id="GO:0061723">
    <property type="term" value="P:glycophagy"/>
    <property type="evidence" value="ECO:0007669"/>
    <property type="project" value="TreeGrafter"/>
</dbReference>
<dbReference type="EMBL" id="SDOV01000007">
    <property type="protein sequence ID" value="KAH7639999.1"/>
    <property type="molecule type" value="Genomic_DNA"/>
</dbReference>
<proteinExistence type="inferred from homology"/>
<evidence type="ECO:0000256" key="12">
    <source>
        <dbReference type="SAM" id="MobiDB-lite"/>
    </source>
</evidence>
<dbReference type="GO" id="GO:0006869">
    <property type="term" value="P:lipid transport"/>
    <property type="evidence" value="ECO:0007669"/>
    <property type="project" value="UniProtKB-KW"/>
</dbReference>
<feature type="compositionally biased region" description="Basic and acidic residues" evidence="12">
    <location>
        <begin position="486"/>
        <end position="495"/>
    </location>
</feature>
<dbReference type="GO" id="GO:0061709">
    <property type="term" value="P:reticulophagy"/>
    <property type="evidence" value="ECO:0007669"/>
    <property type="project" value="TreeGrafter"/>
</dbReference>
<dbReference type="AlphaFoldDB" id="A0A9D4SF77"/>
<comment type="similarity">
    <text evidence="3">Belongs to the ATG2 family.</text>
</comment>
<dbReference type="Pfam" id="PF13329">
    <property type="entry name" value="ATG2_CAD"/>
    <property type="match status" value="1"/>
</dbReference>
<name>A0A9D4SF77_DERFA</name>
<keyword evidence="7" id="KW-0072">Autophagy</keyword>
<evidence type="ECO:0000256" key="1">
    <source>
        <dbReference type="ARBA" id="ARBA00004406"/>
    </source>
</evidence>
<evidence type="ECO:0000256" key="3">
    <source>
        <dbReference type="ARBA" id="ARBA00009714"/>
    </source>
</evidence>
<sequence length="975" mass="110205">METSSDMKNQLSSSSMSCSNEFVIEFELDTLIATFQTKSSSSNSSGSTKGKNNIFLQNFLLGIVGNDGGGGCGGGHLENVNPKTVICLCSENLSYKYNDRPLLINNSFIDLNSELNLAVEIQRETDLLKKIKLTVQLKNSLLLGLELPVFEDLWEFINVHDDDILGYICPRVIIELHVDLMKSGIVFDTIKDRTTLIHFQDIYLTSMVVENTEQTILRFFIEEALLCFKRNQQYNDYLKNFIPIIDTGIIDINLKISKNGHIEWKGSNNEINLKVCYDSLAALCQFLQSFSGATNNSGSGTVVDNSSSFVDKQNQNDQLNEKQSSSSTKSTTKNGNLLNSNELLADALSECTVNDDDDNDDYSKQSSSSKRKEKNCYCQANLDDNMTNNNKMDESNFLILGENDLGSGINTSKGPRIRILVDEPIPVIENHFTITHFSGIPEMTATTIARYLLDRMSLRIYLYAGKDFDDPSIDQDDCSSGGGGDNKNKRMNDRNTDAISQVNLSLKNENMKTSQRVRFKQNSVLWENIDLISTTSRMTTMSNPVDTHFSFKSTGGSKRKTDTYVVLVLKRIRILFDQFDKQESMSWLFRFMVQELEIIDKVSVSKINKMLYEYYSESMPRRQYSNMFSIRMTCYRNFQDKFEEADLTVSLKPLRVNVDQDTLLFLMDFFSKFNDTLTAKLNAAATNAGKTNKNHMMNPQGDLHSNSLFIKSFTFLPDVPIRLDYHGKHIDLKQGALPGIALGLAQLNQSELYLKKLTNKHGLLGIDKVIQYAIEEWGRDIKRNQLPSILGGVGPMHSFIQLFQGIRDLFWIPIDQYRRDQRIVRGIQRGAYAFSVSTAMATLELANRLVVLIQNTAQFAHNVVTPPTPGSGHHNRHQLIPASQPRDLREGFTVAYAVIREGFHDTFRGMTNTNLVADDTVTVIGEVVRQIPSTVVRPIIHLSQATSSVLVGFRNQLTPEARKDDQEKWKNVNDW</sequence>
<evidence type="ECO:0000256" key="5">
    <source>
        <dbReference type="ARBA" id="ARBA00022448"/>
    </source>
</evidence>
<dbReference type="GO" id="GO:0000422">
    <property type="term" value="P:autophagy of mitochondrion"/>
    <property type="evidence" value="ECO:0007669"/>
    <property type="project" value="TreeGrafter"/>
</dbReference>
<reference evidence="13" key="1">
    <citation type="submission" date="2020-06" db="EMBL/GenBank/DDBJ databases">
        <authorList>
            <person name="Ji K."/>
            <person name="Li J."/>
        </authorList>
    </citation>
    <scope>NUCLEOTIDE SEQUENCE</scope>
    <source>
        <strain evidence="13">JKM2019</strain>
        <tissue evidence="13">Whole body</tissue>
    </source>
</reference>
<evidence type="ECO:0000256" key="11">
    <source>
        <dbReference type="ARBA" id="ARBA00024615"/>
    </source>
</evidence>
<dbReference type="GO" id="GO:0043495">
    <property type="term" value="F:protein-membrane adaptor activity"/>
    <property type="evidence" value="ECO:0007669"/>
    <property type="project" value="TreeGrafter"/>
</dbReference>
<keyword evidence="9" id="KW-0472">Membrane</keyword>
<evidence type="ECO:0000256" key="7">
    <source>
        <dbReference type="ARBA" id="ARBA00023006"/>
    </source>
</evidence>
<reference evidence="13" key="2">
    <citation type="journal article" date="2021" name="World Allergy Organ. J.">
        <title>Chromosome-level assembly of Dermatophagoides farinae genome and transcriptome reveals two novel allergens Der f 37 and Der f 39.</title>
        <authorList>
            <person name="Chen J."/>
            <person name="Cai Z."/>
            <person name="Fan D."/>
            <person name="Hu J."/>
            <person name="Hou Y."/>
            <person name="He Y."/>
            <person name="Zhang Z."/>
            <person name="Zhao Z."/>
            <person name="Gao P."/>
            <person name="Hu W."/>
            <person name="Sun J."/>
            <person name="Li J."/>
            <person name="Ji K."/>
        </authorList>
    </citation>
    <scope>NUCLEOTIDE SEQUENCE</scope>
    <source>
        <strain evidence="13">JKM2019</strain>
    </source>
</reference>
<evidence type="ECO:0000313" key="13">
    <source>
        <dbReference type="EMBL" id="KAH7639999.1"/>
    </source>
</evidence>
<protein>
    <recommendedName>
        <fullName evidence="4">Autophagy-related protein 2</fullName>
    </recommendedName>
</protein>
<dbReference type="PANTHER" id="PTHR13190:SF1">
    <property type="entry name" value="AUTOPHAGY-RELATED 2, ISOFORM A"/>
    <property type="match status" value="1"/>
</dbReference>
<feature type="region of interest" description="Disordered" evidence="12">
    <location>
        <begin position="313"/>
        <end position="336"/>
    </location>
</feature>
<evidence type="ECO:0000256" key="10">
    <source>
        <dbReference type="ARBA" id="ARBA00024479"/>
    </source>
</evidence>
<evidence type="ECO:0000256" key="6">
    <source>
        <dbReference type="ARBA" id="ARBA00022824"/>
    </source>
</evidence>
<feature type="compositionally biased region" description="Low complexity" evidence="12">
    <location>
        <begin position="322"/>
        <end position="333"/>
    </location>
</feature>
<keyword evidence="5" id="KW-0813">Transport</keyword>
<evidence type="ECO:0000256" key="8">
    <source>
        <dbReference type="ARBA" id="ARBA00023055"/>
    </source>
</evidence>
<dbReference type="GO" id="GO:0034727">
    <property type="term" value="P:piecemeal microautophagy of the nucleus"/>
    <property type="evidence" value="ECO:0007669"/>
    <property type="project" value="TreeGrafter"/>
</dbReference>
<comment type="subcellular location">
    <subcellularLocation>
        <location evidence="1">Endoplasmic reticulum membrane</location>
        <topology evidence="1">Peripheral membrane protein</topology>
    </subcellularLocation>
    <subcellularLocation>
        <location evidence="2">Preautophagosomal structure membrane</location>
        <topology evidence="2">Peripheral membrane protein</topology>
    </subcellularLocation>
</comment>